<accession>A0ABQ2JGG0</accession>
<dbReference type="Gene3D" id="1.10.1740.10">
    <property type="match status" value="1"/>
</dbReference>
<dbReference type="InterPro" id="IPR007627">
    <property type="entry name" value="RNA_pol_sigma70_r2"/>
</dbReference>
<reference evidence="9" key="1">
    <citation type="journal article" date="2019" name="Int. J. Syst. Evol. Microbiol.">
        <title>The Global Catalogue of Microorganisms (GCM) 10K type strain sequencing project: providing services to taxonomists for standard genome sequencing and annotation.</title>
        <authorList>
            <consortium name="The Broad Institute Genomics Platform"/>
            <consortium name="The Broad Institute Genome Sequencing Center for Infectious Disease"/>
            <person name="Wu L."/>
            <person name="Ma J."/>
        </authorList>
    </citation>
    <scope>NUCLEOTIDE SEQUENCE [LARGE SCALE GENOMIC DNA]</scope>
    <source>
        <strain evidence="9">CGMCC 1.6784</strain>
    </source>
</reference>
<dbReference type="NCBIfam" id="TIGR02937">
    <property type="entry name" value="sigma70-ECF"/>
    <property type="match status" value="1"/>
</dbReference>
<name>A0ABQ2JGG0_9SPHN</name>
<keyword evidence="3" id="KW-0731">Sigma factor</keyword>
<keyword evidence="5" id="KW-0804">Transcription</keyword>
<dbReference type="InterPro" id="IPR036388">
    <property type="entry name" value="WH-like_DNA-bd_sf"/>
</dbReference>
<keyword evidence="2" id="KW-0805">Transcription regulation</keyword>
<evidence type="ECO:0000259" key="7">
    <source>
        <dbReference type="Pfam" id="PF08281"/>
    </source>
</evidence>
<dbReference type="Proteomes" id="UP000605099">
    <property type="component" value="Unassembled WGS sequence"/>
</dbReference>
<evidence type="ECO:0000256" key="3">
    <source>
        <dbReference type="ARBA" id="ARBA00023082"/>
    </source>
</evidence>
<dbReference type="RefSeq" id="WP_188818840.1">
    <property type="nucleotide sequence ID" value="NZ_BMLK01000005.1"/>
</dbReference>
<dbReference type="PANTHER" id="PTHR43133:SF8">
    <property type="entry name" value="RNA POLYMERASE SIGMA FACTOR HI_1459-RELATED"/>
    <property type="match status" value="1"/>
</dbReference>
<comment type="caution">
    <text evidence="8">The sequence shown here is derived from an EMBL/GenBank/DDBJ whole genome shotgun (WGS) entry which is preliminary data.</text>
</comment>
<dbReference type="InterPro" id="IPR013325">
    <property type="entry name" value="RNA_pol_sigma_r2"/>
</dbReference>
<dbReference type="SUPFAM" id="SSF88946">
    <property type="entry name" value="Sigma2 domain of RNA polymerase sigma factors"/>
    <property type="match status" value="1"/>
</dbReference>
<protein>
    <submittedName>
        <fullName evidence="8">RNA polymerase subunit sigma-24</fullName>
    </submittedName>
</protein>
<keyword evidence="9" id="KW-1185">Reference proteome</keyword>
<dbReference type="SUPFAM" id="SSF88659">
    <property type="entry name" value="Sigma3 and sigma4 domains of RNA polymerase sigma factors"/>
    <property type="match status" value="1"/>
</dbReference>
<dbReference type="InterPro" id="IPR013249">
    <property type="entry name" value="RNA_pol_sigma70_r4_t2"/>
</dbReference>
<evidence type="ECO:0000256" key="5">
    <source>
        <dbReference type="ARBA" id="ARBA00023163"/>
    </source>
</evidence>
<dbReference type="Gene3D" id="1.10.10.10">
    <property type="entry name" value="Winged helix-like DNA-binding domain superfamily/Winged helix DNA-binding domain"/>
    <property type="match status" value="1"/>
</dbReference>
<dbReference type="Pfam" id="PF04542">
    <property type="entry name" value="Sigma70_r2"/>
    <property type="match status" value="1"/>
</dbReference>
<dbReference type="InterPro" id="IPR014284">
    <property type="entry name" value="RNA_pol_sigma-70_dom"/>
</dbReference>
<organism evidence="8 9">
    <name type="scientific">Novosphingobium indicum</name>
    <dbReference type="NCBI Taxonomy" id="462949"/>
    <lineage>
        <taxon>Bacteria</taxon>
        <taxon>Pseudomonadati</taxon>
        <taxon>Pseudomonadota</taxon>
        <taxon>Alphaproteobacteria</taxon>
        <taxon>Sphingomonadales</taxon>
        <taxon>Sphingomonadaceae</taxon>
        <taxon>Novosphingobium</taxon>
    </lineage>
</organism>
<dbReference type="InterPro" id="IPR013324">
    <property type="entry name" value="RNA_pol_sigma_r3/r4-like"/>
</dbReference>
<keyword evidence="4" id="KW-0238">DNA-binding</keyword>
<comment type="similarity">
    <text evidence="1">Belongs to the sigma-70 factor family. ECF subfamily.</text>
</comment>
<gene>
    <name evidence="8" type="ORF">GCM10011349_12530</name>
</gene>
<dbReference type="CDD" id="cd06171">
    <property type="entry name" value="Sigma70_r4"/>
    <property type="match status" value="1"/>
</dbReference>
<feature type="domain" description="RNA polymerase sigma-70 region 2" evidence="6">
    <location>
        <begin position="27"/>
        <end position="93"/>
    </location>
</feature>
<dbReference type="InterPro" id="IPR039425">
    <property type="entry name" value="RNA_pol_sigma-70-like"/>
</dbReference>
<dbReference type="PANTHER" id="PTHR43133">
    <property type="entry name" value="RNA POLYMERASE ECF-TYPE SIGMA FACTO"/>
    <property type="match status" value="1"/>
</dbReference>
<evidence type="ECO:0000256" key="4">
    <source>
        <dbReference type="ARBA" id="ARBA00023125"/>
    </source>
</evidence>
<dbReference type="Pfam" id="PF08281">
    <property type="entry name" value="Sigma70_r4_2"/>
    <property type="match status" value="1"/>
</dbReference>
<evidence type="ECO:0000313" key="8">
    <source>
        <dbReference type="EMBL" id="GGN45949.1"/>
    </source>
</evidence>
<evidence type="ECO:0000256" key="2">
    <source>
        <dbReference type="ARBA" id="ARBA00023015"/>
    </source>
</evidence>
<sequence>MSPDGDNEDGQLIAAAKAGDRGAFDKLVANHLPRLLGVALRILGEKSDAEDAVQNALASAWLALYRFDLDKPAGPWLATITINKCRDAMRRRRFSRLLRLDMEDGVDSIAHPEPDQEHQLAIRQELEILQQEIARLPLKLKEPFILAVFDGRSQDEVAQILGISRKAVETRIYRARNVLREKI</sequence>
<dbReference type="EMBL" id="BMLK01000005">
    <property type="protein sequence ID" value="GGN45949.1"/>
    <property type="molecule type" value="Genomic_DNA"/>
</dbReference>
<evidence type="ECO:0000313" key="9">
    <source>
        <dbReference type="Proteomes" id="UP000605099"/>
    </source>
</evidence>
<feature type="domain" description="RNA polymerase sigma factor 70 region 4 type 2" evidence="7">
    <location>
        <begin position="127"/>
        <end position="176"/>
    </location>
</feature>
<evidence type="ECO:0000256" key="1">
    <source>
        <dbReference type="ARBA" id="ARBA00010641"/>
    </source>
</evidence>
<proteinExistence type="inferred from homology"/>
<evidence type="ECO:0000259" key="6">
    <source>
        <dbReference type="Pfam" id="PF04542"/>
    </source>
</evidence>